<dbReference type="SUPFAM" id="SSF53187">
    <property type="entry name" value="Zn-dependent exopeptidases"/>
    <property type="match status" value="1"/>
</dbReference>
<evidence type="ECO:0000256" key="5">
    <source>
        <dbReference type="ARBA" id="ARBA00022801"/>
    </source>
</evidence>
<dbReference type="SUPFAM" id="SSF101821">
    <property type="entry name" value="Aminopeptidase/glucanase lid domain"/>
    <property type="match status" value="1"/>
</dbReference>
<comment type="similarity">
    <text evidence="1 6">Belongs to the peptidase M42 family.</text>
</comment>
<protein>
    <submittedName>
        <fullName evidence="9">Putative aminopeptidase FrvX</fullName>
    </submittedName>
</protein>
<feature type="binding site" evidence="8">
    <location>
        <position position="66"/>
    </location>
    <ligand>
        <name>Zn(2+)</name>
        <dbReference type="ChEBI" id="CHEBI:29105"/>
        <label>1</label>
    </ligand>
</feature>
<accession>A0A1H9KM22</accession>
<evidence type="ECO:0000256" key="3">
    <source>
        <dbReference type="ARBA" id="ARBA00022670"/>
    </source>
</evidence>
<dbReference type="GO" id="GO:0004177">
    <property type="term" value="F:aminopeptidase activity"/>
    <property type="evidence" value="ECO:0007669"/>
    <property type="project" value="UniProtKB-UniRule"/>
</dbReference>
<feature type="binding site" evidence="8">
    <location>
        <position position="181"/>
    </location>
    <ligand>
        <name>Zn(2+)</name>
        <dbReference type="ChEBI" id="CHEBI:29105"/>
        <label>1</label>
    </ligand>
</feature>
<keyword evidence="10" id="KW-1185">Reference proteome</keyword>
<feature type="binding site" evidence="8">
    <location>
        <position position="324"/>
    </location>
    <ligand>
        <name>Zn(2+)</name>
        <dbReference type="ChEBI" id="CHEBI:29105"/>
        <label>2</label>
    </ligand>
</feature>
<dbReference type="PIRSF" id="PIRSF001123">
    <property type="entry name" value="PepA_GA"/>
    <property type="match status" value="1"/>
</dbReference>
<reference evidence="9 10" key="1">
    <citation type="submission" date="2016-10" db="EMBL/GenBank/DDBJ databases">
        <authorList>
            <person name="de Groot N.N."/>
        </authorList>
    </citation>
    <scope>NUCLEOTIDE SEQUENCE [LARGE SCALE GENOMIC DNA]</scope>
    <source>
        <strain evidence="9 10">DSM 15827</strain>
    </source>
</reference>
<evidence type="ECO:0000313" key="10">
    <source>
        <dbReference type="Proteomes" id="UP000198556"/>
    </source>
</evidence>
<comment type="cofactor">
    <cofactor evidence="8">
        <name>a divalent metal cation</name>
        <dbReference type="ChEBI" id="CHEBI:60240"/>
    </cofactor>
    <text evidence="8">Binds 2 divalent metal cations per subunit.</text>
</comment>
<dbReference type="STRING" id="137733.SAMN05421767_11434"/>
<keyword evidence="3" id="KW-0645">Protease</keyword>
<dbReference type="RefSeq" id="WP_089746521.1">
    <property type="nucleotide sequence ID" value="NZ_FOGF01000014.1"/>
</dbReference>
<dbReference type="InterPro" id="IPR008007">
    <property type="entry name" value="Peptidase_M42"/>
</dbReference>
<feature type="binding site" evidence="8">
    <location>
        <position position="236"/>
    </location>
    <ligand>
        <name>Zn(2+)</name>
        <dbReference type="ChEBI" id="CHEBI:29105"/>
        <label>1</label>
    </ligand>
</feature>
<dbReference type="InterPro" id="IPR023367">
    <property type="entry name" value="Peptidase_M42_dom2"/>
</dbReference>
<dbReference type="Proteomes" id="UP000198556">
    <property type="component" value="Unassembled WGS sequence"/>
</dbReference>
<organism evidence="9 10">
    <name type="scientific">Granulicatella balaenopterae</name>
    <dbReference type="NCBI Taxonomy" id="137733"/>
    <lineage>
        <taxon>Bacteria</taxon>
        <taxon>Bacillati</taxon>
        <taxon>Bacillota</taxon>
        <taxon>Bacilli</taxon>
        <taxon>Lactobacillales</taxon>
        <taxon>Carnobacteriaceae</taxon>
        <taxon>Granulicatella</taxon>
    </lineage>
</organism>
<dbReference type="InterPro" id="IPR051464">
    <property type="entry name" value="Peptidase_M42_aminopept"/>
</dbReference>
<dbReference type="PANTHER" id="PTHR32481:SF21">
    <property type="entry name" value="AMINOPEPTIDASE YSDC-RELATED"/>
    <property type="match status" value="1"/>
</dbReference>
<evidence type="ECO:0000256" key="8">
    <source>
        <dbReference type="PIRSR" id="PIRSR001123-2"/>
    </source>
</evidence>
<dbReference type="Gene3D" id="3.40.630.10">
    <property type="entry name" value="Zn peptidases"/>
    <property type="match status" value="1"/>
</dbReference>
<keyword evidence="2 9" id="KW-0031">Aminopeptidase</keyword>
<dbReference type="CDD" id="cd05656">
    <property type="entry name" value="M42_Frv"/>
    <property type="match status" value="1"/>
</dbReference>
<dbReference type="Gene3D" id="2.40.30.40">
    <property type="entry name" value="Peptidase M42, domain 2"/>
    <property type="match status" value="1"/>
</dbReference>
<dbReference type="GO" id="GO:0046872">
    <property type="term" value="F:metal ion binding"/>
    <property type="evidence" value="ECO:0007669"/>
    <property type="project" value="UniProtKB-UniRule"/>
</dbReference>
<dbReference type="AlphaFoldDB" id="A0A1H9KM22"/>
<proteinExistence type="inferred from homology"/>
<dbReference type="GO" id="GO:0006508">
    <property type="term" value="P:proteolysis"/>
    <property type="evidence" value="ECO:0007669"/>
    <property type="project" value="UniProtKB-KW"/>
</dbReference>
<feature type="active site" description="Proton acceptor" evidence="7">
    <location>
        <position position="213"/>
    </location>
</feature>
<dbReference type="EMBL" id="FOGF01000014">
    <property type="protein sequence ID" value="SEQ99903.1"/>
    <property type="molecule type" value="Genomic_DNA"/>
</dbReference>
<name>A0A1H9KM22_9LACT</name>
<dbReference type="OrthoDB" id="9772053at2"/>
<dbReference type="Pfam" id="PF05343">
    <property type="entry name" value="Peptidase_M42"/>
    <property type="match status" value="1"/>
</dbReference>
<feature type="binding site" evidence="8">
    <location>
        <position position="181"/>
    </location>
    <ligand>
        <name>Zn(2+)</name>
        <dbReference type="ChEBI" id="CHEBI:29105"/>
        <label>2</label>
    </ligand>
</feature>
<evidence type="ECO:0000256" key="1">
    <source>
        <dbReference type="ARBA" id="ARBA00006272"/>
    </source>
</evidence>
<keyword evidence="5" id="KW-0378">Hydrolase</keyword>
<evidence type="ECO:0000256" key="4">
    <source>
        <dbReference type="ARBA" id="ARBA00022723"/>
    </source>
</evidence>
<evidence type="ECO:0000256" key="6">
    <source>
        <dbReference type="PIRNR" id="PIRNR001123"/>
    </source>
</evidence>
<sequence length="361" mass="39570">MDKLQEQLLIDLTRANGIAGNEEQVRQVFKEYTKDVAEEYVSDGLGSLFGVKTGNDAGPTIMFAGHLDEVGFMVTQITDKGFIKFQTIGGWWNQVMLAQQVTITTREGKEISGVIGSKPPHILSAEARKHPVEIKDMFIDVCATSKEEVENWGIRPGDMITPFIEYKRMNGTKYLAAKAWDNRVGTAVCAQLLHELQSEKHENIIYSGANVQEEVGLRGAKVSTRKINPAISFAIDTGIPGDTPGIAATEADSVLGEGPQIVIYDASMVPHRGLRDFVIDTAEELNIPFQFASIAGGGTDAGSQHISLDGIPSLAICIPVRYLHTHATIIHEDDYMNTVKLVKALATRLDKETVEKIYQEV</sequence>
<evidence type="ECO:0000256" key="7">
    <source>
        <dbReference type="PIRSR" id="PIRSR001123-1"/>
    </source>
</evidence>
<dbReference type="PANTHER" id="PTHR32481">
    <property type="entry name" value="AMINOPEPTIDASE"/>
    <property type="match status" value="1"/>
</dbReference>
<feature type="binding site" evidence="8">
    <location>
        <position position="214"/>
    </location>
    <ligand>
        <name>Zn(2+)</name>
        <dbReference type="ChEBI" id="CHEBI:29105"/>
        <label>2</label>
    </ligand>
</feature>
<keyword evidence="4 8" id="KW-0479">Metal-binding</keyword>
<evidence type="ECO:0000313" key="9">
    <source>
        <dbReference type="EMBL" id="SEQ99903.1"/>
    </source>
</evidence>
<evidence type="ECO:0000256" key="2">
    <source>
        <dbReference type="ARBA" id="ARBA00022438"/>
    </source>
</evidence>
<gene>
    <name evidence="9" type="ORF">SAMN05421767_11434</name>
</gene>